<feature type="region of interest" description="Disordered" evidence="3">
    <location>
        <begin position="1"/>
        <end position="93"/>
    </location>
</feature>
<accession>A0A8K1FA17</accession>
<comment type="caution">
    <text evidence="5">The sequence shown here is derived from an EMBL/GenBank/DDBJ whole genome shotgun (WGS) entry which is preliminary data.</text>
</comment>
<feature type="region of interest" description="Disordered" evidence="3">
    <location>
        <begin position="251"/>
        <end position="435"/>
    </location>
</feature>
<dbReference type="GO" id="GO:0005737">
    <property type="term" value="C:cytoplasm"/>
    <property type="evidence" value="ECO:0007669"/>
    <property type="project" value="TreeGrafter"/>
</dbReference>
<evidence type="ECO:0000256" key="3">
    <source>
        <dbReference type="SAM" id="MobiDB-lite"/>
    </source>
</evidence>
<feature type="compositionally biased region" description="Basic and acidic residues" evidence="3">
    <location>
        <begin position="393"/>
        <end position="407"/>
    </location>
</feature>
<evidence type="ECO:0000313" key="6">
    <source>
        <dbReference type="Proteomes" id="UP000794436"/>
    </source>
</evidence>
<name>A0A8K1FA17_PYTOL</name>
<reference evidence="5" key="1">
    <citation type="submission" date="2019-03" db="EMBL/GenBank/DDBJ databases">
        <title>Long read genome sequence of the mycoparasitic Pythium oligandrum ATCC 38472 isolated from sugarbeet rhizosphere.</title>
        <authorList>
            <person name="Gaulin E."/>
        </authorList>
    </citation>
    <scope>NUCLEOTIDE SEQUENCE</scope>
    <source>
        <strain evidence="5">ATCC 38472_TT</strain>
    </source>
</reference>
<dbReference type="PANTHER" id="PTHR13112">
    <property type="entry name" value="UPF3 REGULATOR OF NONSENSE TRANSCRIPTS-LIKE PROTEIN"/>
    <property type="match status" value="1"/>
</dbReference>
<proteinExistence type="predicted"/>
<feature type="compositionally biased region" description="Polar residues" evidence="3">
    <location>
        <begin position="338"/>
        <end position="347"/>
    </location>
</feature>
<keyword evidence="6" id="KW-1185">Reference proteome</keyword>
<sequence length="435" mass="46298">MRPPSSAQPRRGGGGKGRGRGRGGSGRGSAPASASVSAVAPATANGSAAAPSSSTPARNSRESRSKPNDKAKQRKRGGARGPGDAQTARPPRAAVAMMRKVLVRDIPHTMDLDKMLEVLDANGVARDSVWRFVPGKVRGNNRVPRPGRLYLDFKKETELAKTVITKLDGYVLSDVKDTPKLQVDFAPFQKIPREKARKDTKIGTIDRDPDFLAFLEELAKPNEKLPSADVVADAKESEGAEKPVAALVQYLNERKRDKAKGKYGKTTEKGKGPRAKSTKETKGGKDRTKTSKIKTKNGETKTPKEAAPKGARKPRGKAKEVATMDQVEPGMLKIMTGKGNSSGSGTDNPRPAIENTEIAGQGKGKGPGKGQRRNGPQGASREGEGDVTGESTDAAKDKTRGRRENRPAKNPKGSGAGRPEQKKKLFVPKAPMPVG</sequence>
<feature type="compositionally biased region" description="Low complexity" evidence="3">
    <location>
        <begin position="28"/>
        <end position="58"/>
    </location>
</feature>
<feature type="compositionally biased region" description="Basic and acidic residues" evidence="3">
    <location>
        <begin position="265"/>
        <end position="289"/>
    </location>
</feature>
<organism evidence="5 6">
    <name type="scientific">Pythium oligandrum</name>
    <name type="common">Mycoparasitic fungus</name>
    <dbReference type="NCBI Taxonomy" id="41045"/>
    <lineage>
        <taxon>Eukaryota</taxon>
        <taxon>Sar</taxon>
        <taxon>Stramenopiles</taxon>
        <taxon>Oomycota</taxon>
        <taxon>Peronosporomycetes</taxon>
        <taxon>Pythiales</taxon>
        <taxon>Pythiaceae</taxon>
        <taxon>Pythium</taxon>
    </lineage>
</organism>
<dbReference type="PANTHER" id="PTHR13112:SF0">
    <property type="entry name" value="FI21285P1"/>
    <property type="match status" value="1"/>
</dbReference>
<comment type="subcellular location">
    <subcellularLocation>
        <location evidence="1">Nucleus</location>
    </subcellularLocation>
</comment>
<dbReference type="OrthoDB" id="18087at2759"/>
<dbReference type="InterPro" id="IPR012677">
    <property type="entry name" value="Nucleotide-bd_a/b_plait_sf"/>
</dbReference>
<dbReference type="Proteomes" id="UP000794436">
    <property type="component" value="Unassembled WGS sequence"/>
</dbReference>
<evidence type="ECO:0000256" key="1">
    <source>
        <dbReference type="ARBA" id="ARBA00004123"/>
    </source>
</evidence>
<keyword evidence="2" id="KW-0539">Nucleus</keyword>
<evidence type="ECO:0000256" key="2">
    <source>
        <dbReference type="ARBA" id="ARBA00023242"/>
    </source>
</evidence>
<feature type="compositionally biased region" description="Gly residues" evidence="3">
    <location>
        <begin position="11"/>
        <end position="27"/>
    </location>
</feature>
<gene>
    <name evidence="5" type="ORF">Poli38472_008448</name>
</gene>
<dbReference type="GO" id="GO:0000184">
    <property type="term" value="P:nuclear-transcribed mRNA catabolic process, nonsense-mediated decay"/>
    <property type="evidence" value="ECO:0007669"/>
    <property type="project" value="InterPro"/>
</dbReference>
<dbReference type="Pfam" id="PF03467">
    <property type="entry name" value="Smg4_UPF3"/>
    <property type="match status" value="1"/>
</dbReference>
<feature type="domain" description="UPF3" evidence="4">
    <location>
        <begin position="99"/>
        <end position="255"/>
    </location>
</feature>
<dbReference type="EMBL" id="SPLM01000146">
    <property type="protein sequence ID" value="TMW55800.1"/>
    <property type="molecule type" value="Genomic_DNA"/>
</dbReference>
<dbReference type="Gene3D" id="3.30.70.330">
    <property type="match status" value="1"/>
</dbReference>
<feature type="compositionally biased region" description="Basic and acidic residues" evidence="3">
    <location>
        <begin position="296"/>
        <end position="307"/>
    </location>
</feature>
<dbReference type="InterPro" id="IPR039722">
    <property type="entry name" value="Upf3"/>
</dbReference>
<dbReference type="InterPro" id="IPR005120">
    <property type="entry name" value="UPF3_dom"/>
</dbReference>
<evidence type="ECO:0000313" key="5">
    <source>
        <dbReference type="EMBL" id="TMW55800.1"/>
    </source>
</evidence>
<evidence type="ECO:0000259" key="4">
    <source>
        <dbReference type="Pfam" id="PF03467"/>
    </source>
</evidence>
<dbReference type="GO" id="GO:0005730">
    <property type="term" value="C:nucleolus"/>
    <property type="evidence" value="ECO:0007669"/>
    <property type="project" value="TreeGrafter"/>
</dbReference>
<protein>
    <recommendedName>
        <fullName evidence="4">UPF3 domain-containing protein</fullName>
    </recommendedName>
</protein>
<dbReference type="GO" id="GO:0045727">
    <property type="term" value="P:positive regulation of translation"/>
    <property type="evidence" value="ECO:0007669"/>
    <property type="project" value="TreeGrafter"/>
</dbReference>
<feature type="compositionally biased region" description="Basic and acidic residues" evidence="3">
    <location>
        <begin position="59"/>
        <end position="71"/>
    </location>
</feature>
<dbReference type="GO" id="GO:0003729">
    <property type="term" value="F:mRNA binding"/>
    <property type="evidence" value="ECO:0007669"/>
    <property type="project" value="TreeGrafter"/>
</dbReference>
<dbReference type="AlphaFoldDB" id="A0A8K1FA17"/>